<evidence type="ECO:0000313" key="2">
    <source>
        <dbReference type="EMBL" id="JAR99807.1"/>
    </source>
</evidence>
<feature type="coiled-coil region" evidence="1">
    <location>
        <begin position="15"/>
        <end position="42"/>
    </location>
</feature>
<reference evidence="2" key="1">
    <citation type="submission" date="2016-04" db="EMBL/GenBank/DDBJ databases">
        <authorList>
            <person name="Calderon-Fernandez G.M.Sr."/>
        </authorList>
    </citation>
    <scope>NUCLEOTIDE SEQUENCE</scope>
    <source>
        <strain evidence="2">Int1</strain>
        <tissue evidence="2">Integument</tissue>
    </source>
</reference>
<dbReference type="AlphaFoldDB" id="A0A170YDD2"/>
<dbReference type="EMBL" id="GEMB01003408">
    <property type="protein sequence ID" value="JAR99807.1"/>
    <property type="molecule type" value="Transcribed_RNA"/>
</dbReference>
<accession>A0A170YDD2</accession>
<evidence type="ECO:0000256" key="1">
    <source>
        <dbReference type="SAM" id="Coils"/>
    </source>
</evidence>
<name>A0A170YDD2_TRIIF</name>
<organism evidence="2">
    <name type="scientific">Triatoma infestans</name>
    <name type="common">Assassin bug</name>
    <dbReference type="NCBI Taxonomy" id="30076"/>
    <lineage>
        <taxon>Eukaryota</taxon>
        <taxon>Metazoa</taxon>
        <taxon>Ecdysozoa</taxon>
        <taxon>Arthropoda</taxon>
        <taxon>Hexapoda</taxon>
        <taxon>Insecta</taxon>
        <taxon>Pterygota</taxon>
        <taxon>Neoptera</taxon>
        <taxon>Paraneoptera</taxon>
        <taxon>Hemiptera</taxon>
        <taxon>Heteroptera</taxon>
        <taxon>Panheteroptera</taxon>
        <taxon>Cimicomorpha</taxon>
        <taxon>Reduviidae</taxon>
        <taxon>Triatominae</taxon>
        <taxon>Triatoma</taxon>
    </lineage>
</organism>
<keyword evidence="1" id="KW-0175">Coiled coil</keyword>
<reference evidence="2" key="2">
    <citation type="journal article" date="2017" name="J. Med. Entomol.">
        <title>Transcriptome Analysis of the Triatoma infestans (Hemiptera: Reduviidae) Integument.</title>
        <authorList>
            <person name="Calderon-Fernandez G.M."/>
            <person name="Moriconi D.E."/>
            <person name="Dulbecco A.B."/>
            <person name="Juarez M.P."/>
        </authorList>
    </citation>
    <scope>NUCLEOTIDE SEQUENCE</scope>
    <source>
        <strain evidence="2">Int1</strain>
        <tissue evidence="2">Integument</tissue>
    </source>
</reference>
<proteinExistence type="predicted"/>
<protein>
    <submittedName>
        <fullName evidence="2">Sorting nexin-13-like protein isoform x1</fullName>
    </submittedName>
</protein>
<sequence>MCKDMAVSSEVFLTILKVNDNVEELAATKDILNKEVAVLRSRDAGGESETLIKQQLSSLNYLGKLVNKSNC</sequence>